<evidence type="ECO:0000256" key="2">
    <source>
        <dbReference type="ARBA" id="ARBA00022980"/>
    </source>
</evidence>
<keyword evidence="3 5" id="KW-0687">Ribonucleoprotein</keyword>
<evidence type="ECO:0000313" key="7">
    <source>
        <dbReference type="EMBL" id="GBR76563.1"/>
    </source>
</evidence>
<dbReference type="Gene3D" id="3.90.1030.10">
    <property type="entry name" value="Ribosomal protein L17"/>
    <property type="match status" value="1"/>
</dbReference>
<dbReference type="NCBIfam" id="TIGR00059">
    <property type="entry name" value="L17"/>
    <property type="match status" value="1"/>
</dbReference>
<evidence type="ECO:0000256" key="1">
    <source>
        <dbReference type="ARBA" id="ARBA00008777"/>
    </source>
</evidence>
<comment type="caution">
    <text evidence="7">The sequence shown here is derived from an EMBL/GenBank/DDBJ whole genome shotgun (WGS) entry which is preliminary data.</text>
</comment>
<evidence type="ECO:0000313" key="8">
    <source>
        <dbReference type="Proteomes" id="UP000275925"/>
    </source>
</evidence>
<proteinExistence type="inferred from homology"/>
<dbReference type="PANTHER" id="PTHR14413">
    <property type="entry name" value="RIBOSOMAL PROTEIN L17"/>
    <property type="match status" value="1"/>
</dbReference>
<protein>
    <recommendedName>
        <fullName evidence="4 6">50S ribosomal protein L17</fullName>
    </recommendedName>
</protein>
<sequence>MRHKYGYNKLHKPTDQRMAMLKSLAVSLFQRNRLETTEARAKELRKLVDGIITLVKKGDLSSRRRVISLLLSDKDLVKQLYAGRERFNKRSSGYTRIIQAGSRRGDAAKMVLVELVDAA</sequence>
<dbReference type="AlphaFoldDB" id="A0A388TJE4"/>
<name>A0A388TJE4_9BACT</name>
<evidence type="ECO:0000256" key="3">
    <source>
        <dbReference type="ARBA" id="ARBA00023274"/>
    </source>
</evidence>
<dbReference type="GO" id="GO:0006412">
    <property type="term" value="P:translation"/>
    <property type="evidence" value="ECO:0007669"/>
    <property type="project" value="InterPro"/>
</dbReference>
<keyword evidence="8" id="KW-1185">Reference proteome</keyword>
<dbReference type="Proteomes" id="UP000275925">
    <property type="component" value="Unassembled WGS sequence"/>
</dbReference>
<organism evidence="7 8">
    <name type="scientific">Candidatus Termititenax persephonae</name>
    <dbReference type="NCBI Taxonomy" id="2218525"/>
    <lineage>
        <taxon>Bacteria</taxon>
        <taxon>Bacillati</taxon>
        <taxon>Candidatus Margulisiibacteriota</taxon>
        <taxon>Candidatus Termititenacia</taxon>
        <taxon>Candidatus Termititenacales</taxon>
        <taxon>Candidatus Termititenacaceae</taxon>
        <taxon>Candidatus Termititenax</taxon>
    </lineage>
</organism>
<evidence type="ECO:0000256" key="4">
    <source>
        <dbReference type="ARBA" id="ARBA00035494"/>
    </source>
</evidence>
<dbReference type="InterPro" id="IPR036373">
    <property type="entry name" value="Ribosomal_bL17_sf"/>
</dbReference>
<evidence type="ECO:0000256" key="6">
    <source>
        <dbReference type="RuleBase" id="RU000661"/>
    </source>
</evidence>
<dbReference type="SUPFAM" id="SSF64263">
    <property type="entry name" value="Prokaryotic ribosomal protein L17"/>
    <property type="match status" value="1"/>
</dbReference>
<evidence type="ECO:0000256" key="5">
    <source>
        <dbReference type="RuleBase" id="RU000660"/>
    </source>
</evidence>
<reference evidence="7 8" key="1">
    <citation type="journal article" date="2019" name="ISME J.">
        <title>Genome analyses of uncultured TG2/ZB3 bacteria in 'Margulisbacteria' specifically attached to ectosymbiotic spirochetes of protists in the termite gut.</title>
        <authorList>
            <person name="Utami Y.D."/>
            <person name="Kuwahara H."/>
            <person name="Igai K."/>
            <person name="Murakami T."/>
            <person name="Sugaya K."/>
            <person name="Morikawa T."/>
            <person name="Nagura Y."/>
            <person name="Yuki M."/>
            <person name="Deevong P."/>
            <person name="Inoue T."/>
            <person name="Kihara K."/>
            <person name="Lo N."/>
            <person name="Yamada A."/>
            <person name="Ohkuma M."/>
            <person name="Hongoh Y."/>
        </authorList>
    </citation>
    <scope>NUCLEOTIDE SEQUENCE [LARGE SCALE GENOMIC DNA]</scope>
    <source>
        <strain evidence="7">NkOx7-02</strain>
    </source>
</reference>
<comment type="similarity">
    <text evidence="1 5">Belongs to the bacterial ribosomal protein bL17 family.</text>
</comment>
<dbReference type="InterPro" id="IPR000456">
    <property type="entry name" value="Ribosomal_bL17"/>
</dbReference>
<keyword evidence="2 5" id="KW-0689">Ribosomal protein</keyword>
<dbReference type="GO" id="GO:0022625">
    <property type="term" value="C:cytosolic large ribosomal subunit"/>
    <property type="evidence" value="ECO:0007669"/>
    <property type="project" value="TreeGrafter"/>
</dbReference>
<dbReference type="GO" id="GO:0003735">
    <property type="term" value="F:structural constituent of ribosome"/>
    <property type="evidence" value="ECO:0007669"/>
    <property type="project" value="InterPro"/>
</dbReference>
<dbReference type="EMBL" id="BGZO01000033">
    <property type="protein sequence ID" value="GBR76563.1"/>
    <property type="molecule type" value="Genomic_DNA"/>
</dbReference>
<dbReference type="PANTHER" id="PTHR14413:SF16">
    <property type="entry name" value="LARGE RIBOSOMAL SUBUNIT PROTEIN BL17M"/>
    <property type="match status" value="1"/>
</dbReference>
<dbReference type="Pfam" id="PF01196">
    <property type="entry name" value="Ribosomal_L17"/>
    <property type="match status" value="1"/>
</dbReference>
<gene>
    <name evidence="7" type="primary">rplQ</name>
    <name evidence="7" type="ORF">NO2_1096</name>
</gene>
<accession>A0A388TJE4</accession>